<proteinExistence type="predicted"/>
<reference evidence="2" key="1">
    <citation type="journal article" date="2024" name="J Bioinform Genom">
        <title>Complete genome sequence of the type strain bacterium Sphaerochaeta associata GLS2t (VKM B-2742)t.</title>
        <authorList>
            <person name="Troshina O.Y."/>
            <person name="Tepeeva A.N."/>
            <person name="Arzamasceva V.O."/>
            <person name="Whitman W.B."/>
            <person name="Varghese N."/>
            <person name="Shapiro N."/>
            <person name="Woyke T."/>
            <person name="Kripides N.C."/>
            <person name="Vasilenko O.V."/>
        </authorList>
    </citation>
    <scope>NUCLEOTIDE SEQUENCE [LARGE SCALE GENOMIC DNA]</scope>
    <source>
        <strain evidence="2">GLS2T</strain>
    </source>
</reference>
<evidence type="ECO:0000313" key="2">
    <source>
        <dbReference type="Proteomes" id="UP000829708"/>
    </source>
</evidence>
<protein>
    <submittedName>
        <fullName evidence="1">Uncharacterized protein</fullName>
    </submittedName>
</protein>
<keyword evidence="2" id="KW-1185">Reference proteome</keyword>
<dbReference type="RefSeq" id="WP_244773662.1">
    <property type="nucleotide sequence ID" value="NZ_CP094929.1"/>
</dbReference>
<organism evidence="1 2">
    <name type="scientific">Sphaerochaeta associata</name>
    <dbReference type="NCBI Taxonomy" id="1129264"/>
    <lineage>
        <taxon>Bacteria</taxon>
        <taxon>Pseudomonadati</taxon>
        <taxon>Spirochaetota</taxon>
        <taxon>Spirochaetia</taxon>
        <taxon>Spirochaetales</taxon>
        <taxon>Sphaerochaetaceae</taxon>
        <taxon>Sphaerochaeta</taxon>
    </lineage>
</organism>
<name>A0ABY4DC72_9SPIR</name>
<accession>A0ABY4DC72</accession>
<gene>
    <name evidence="1" type="ORF">MUG09_03615</name>
</gene>
<evidence type="ECO:0000313" key="1">
    <source>
        <dbReference type="EMBL" id="UOM51863.1"/>
    </source>
</evidence>
<dbReference type="Proteomes" id="UP000829708">
    <property type="component" value="Chromosome"/>
</dbReference>
<dbReference type="EMBL" id="CP094929">
    <property type="protein sequence ID" value="UOM51863.1"/>
    <property type="molecule type" value="Genomic_DNA"/>
</dbReference>
<sequence length="103" mass="12110">MRDTMGNHYLCACVSWHPDYEWLVVEATTADLISLINDSTTLSTLLTTKGTRKMYCKWPEQSDSSEFYECEQFPIEILPQKDVYLELNQEDFKEYVLLLQQES</sequence>